<evidence type="ECO:0000256" key="11">
    <source>
        <dbReference type="PIRSR" id="PIRSR601842-2"/>
    </source>
</evidence>
<comment type="subcellular location">
    <subcellularLocation>
        <location evidence="1 12">Secreted</location>
    </subcellularLocation>
</comment>
<keyword evidence="6 12" id="KW-0378">Hydrolase</keyword>
<keyword evidence="4 12" id="KW-0645">Protease</keyword>
<evidence type="ECO:0000256" key="10">
    <source>
        <dbReference type="PIRSR" id="PIRSR601842-1"/>
    </source>
</evidence>
<proteinExistence type="inferred from homology"/>
<dbReference type="EC" id="3.4.24.-" evidence="12"/>
<feature type="chain" id="PRO_5041775593" description="Extracellular metalloproteinase" evidence="12">
    <location>
        <begin position="22"/>
        <end position="701"/>
    </location>
</feature>
<feature type="binding site" evidence="11">
    <location>
        <position position="447"/>
    </location>
    <ligand>
        <name>Zn(2+)</name>
        <dbReference type="ChEBI" id="CHEBI:29105"/>
        <note>catalytic</note>
    </ligand>
</feature>
<reference evidence="13" key="1">
    <citation type="submission" date="2020-05" db="EMBL/GenBank/DDBJ databases">
        <title>Phylogenomic resolution of chytrid fungi.</title>
        <authorList>
            <person name="Stajich J.E."/>
            <person name="Amses K."/>
            <person name="Simmons R."/>
            <person name="Seto K."/>
            <person name="Myers J."/>
            <person name="Bonds A."/>
            <person name="Quandt C.A."/>
            <person name="Barry K."/>
            <person name="Liu P."/>
            <person name="Grigoriev I."/>
            <person name="Longcore J.E."/>
            <person name="James T.Y."/>
        </authorList>
    </citation>
    <scope>NUCLEOTIDE SEQUENCE</scope>
    <source>
        <strain evidence="13">JEL0476</strain>
    </source>
</reference>
<evidence type="ECO:0000256" key="2">
    <source>
        <dbReference type="ARBA" id="ARBA00006006"/>
    </source>
</evidence>
<gene>
    <name evidence="13" type="primary">MEP5_2</name>
    <name evidence="13" type="ORF">HK099_004224</name>
</gene>
<keyword evidence="14" id="KW-1185">Reference proteome</keyword>
<dbReference type="GO" id="GO:0004222">
    <property type="term" value="F:metalloendopeptidase activity"/>
    <property type="evidence" value="ECO:0007669"/>
    <property type="project" value="InterPro"/>
</dbReference>
<feature type="active site" evidence="10">
    <location>
        <position position="444"/>
    </location>
</feature>
<evidence type="ECO:0000256" key="9">
    <source>
        <dbReference type="ARBA" id="ARBA00023145"/>
    </source>
</evidence>
<dbReference type="InterPro" id="IPR027268">
    <property type="entry name" value="Peptidase_M4/M1_CTD_sf"/>
</dbReference>
<feature type="binding site" evidence="11">
    <location>
        <position position="443"/>
    </location>
    <ligand>
        <name>Zn(2+)</name>
        <dbReference type="ChEBI" id="CHEBI:29105"/>
        <note>catalytic</note>
    </ligand>
</feature>
<evidence type="ECO:0000256" key="3">
    <source>
        <dbReference type="ARBA" id="ARBA00022525"/>
    </source>
</evidence>
<organism evidence="13 14">
    <name type="scientific">Clydaea vesicula</name>
    <dbReference type="NCBI Taxonomy" id="447962"/>
    <lineage>
        <taxon>Eukaryota</taxon>
        <taxon>Fungi</taxon>
        <taxon>Fungi incertae sedis</taxon>
        <taxon>Chytridiomycota</taxon>
        <taxon>Chytridiomycota incertae sedis</taxon>
        <taxon>Chytridiomycetes</taxon>
        <taxon>Lobulomycetales</taxon>
        <taxon>Lobulomycetaceae</taxon>
        <taxon>Clydaea</taxon>
    </lineage>
</organism>
<dbReference type="InterPro" id="IPR050371">
    <property type="entry name" value="Fungal_virulence_M36"/>
</dbReference>
<dbReference type="PRINTS" id="PR00999">
    <property type="entry name" value="FUNGALYSIN"/>
</dbReference>
<dbReference type="GO" id="GO:0005615">
    <property type="term" value="C:extracellular space"/>
    <property type="evidence" value="ECO:0007669"/>
    <property type="project" value="InterPro"/>
</dbReference>
<dbReference type="SUPFAM" id="SSF55486">
    <property type="entry name" value="Metalloproteases ('zincins'), catalytic domain"/>
    <property type="match status" value="1"/>
</dbReference>
<dbReference type="AlphaFoldDB" id="A0AAD5U100"/>
<evidence type="ECO:0000256" key="4">
    <source>
        <dbReference type="ARBA" id="ARBA00022670"/>
    </source>
</evidence>
<keyword evidence="9 12" id="KW-0865">Zymogen</keyword>
<keyword evidence="12" id="KW-0732">Signal</keyword>
<dbReference type="Proteomes" id="UP001211065">
    <property type="component" value="Unassembled WGS sequence"/>
</dbReference>
<dbReference type="Gene3D" id="3.10.170.10">
    <property type="match status" value="1"/>
</dbReference>
<keyword evidence="3 12" id="KW-0964">Secreted</keyword>
<protein>
    <recommendedName>
        <fullName evidence="12">Extracellular metalloproteinase</fullName>
        <ecNumber evidence="12">3.4.24.-</ecNumber>
    </recommendedName>
    <alternativeName>
        <fullName evidence="12">Fungalysin</fullName>
    </alternativeName>
</protein>
<feature type="binding site" evidence="11">
    <location>
        <position position="261"/>
    </location>
    <ligand>
        <name>Zn(2+)</name>
        <dbReference type="ChEBI" id="CHEBI:29105"/>
        <note>catalytic</note>
    </ligand>
</feature>
<evidence type="ECO:0000256" key="5">
    <source>
        <dbReference type="ARBA" id="ARBA00022723"/>
    </source>
</evidence>
<evidence type="ECO:0000256" key="12">
    <source>
        <dbReference type="RuleBase" id="RU364017"/>
    </source>
</evidence>
<comment type="similarity">
    <text evidence="2 12">Belongs to the peptidase M36 family.</text>
</comment>
<sequence length="701" mass="77196">MRVVHHLISLSSLCLLYASIALKYPTSLENNFFFPKPTYQVNENQVNSDTITPSTFTSFTATDSNSNTAISNDQKIVICSAYLSEQLSIKQKNILCSTVVETSTDVSNVHCSPLIKNLEVVNAAANCNINRVGVVVGFGSSWVPENLPVEKEKKDSISLVEAFKYFADIMNIKYKTSDLDIKEINGENTLPYEFGVVKISKKLYMTAESLNKVFALSVPTENDHFNVYISTSSKEILGVLSLSVYERGGEWKKPNSLEKRDFKYNVVGLPSSDISKGRVILTDPADSVASPKGWHFAADETTTNGNNIYARDLSQGFERKPVATNKNFDFPIDLTKDPASYWEASVVNAFYVGNVVHDISFKYGFDEQSGNFQYSNFGTFGKGGDVVVINAQSSVPYGNPPSTTNNANFVTPPDGSYPTMNLYIFSLTNPKRDSDLDNGVVIHEYMHGITNRLTGGPKTSNCLTSSESGGMGEGWSDMLAMILLAKSTDTRETNYVMGSYVVNNKNGIRSYPYSTNLKINPLLRSSAPAGTEVHALGEIWASMLLEVYWNMVDKSGFTSRLLDDVNSGKGNSDFLQLLIDALKLQPCNPTFINARDAILLADTNRGSKYKCLIWKGFAKRGLGYRYAGKSDDFTLPAECSTVTPPPPPPTCKHHKCVVGTFLEKTCDSCVEKVCKETSSCCTKSWAKKCVKKVKSLCNITC</sequence>
<evidence type="ECO:0000256" key="8">
    <source>
        <dbReference type="ARBA" id="ARBA00023049"/>
    </source>
</evidence>
<dbReference type="CDD" id="cd09596">
    <property type="entry name" value="M36"/>
    <property type="match status" value="1"/>
</dbReference>
<keyword evidence="7 11" id="KW-0862">Zinc</keyword>
<evidence type="ECO:0000313" key="14">
    <source>
        <dbReference type="Proteomes" id="UP001211065"/>
    </source>
</evidence>
<dbReference type="Pfam" id="PF02128">
    <property type="entry name" value="Peptidase_M36"/>
    <property type="match status" value="1"/>
</dbReference>
<dbReference type="Gene3D" id="1.10.390.10">
    <property type="entry name" value="Neutral Protease Domain 2"/>
    <property type="match status" value="1"/>
</dbReference>
<evidence type="ECO:0000256" key="1">
    <source>
        <dbReference type="ARBA" id="ARBA00004613"/>
    </source>
</evidence>
<feature type="signal peptide" evidence="12">
    <location>
        <begin position="1"/>
        <end position="21"/>
    </location>
</feature>
<comment type="caution">
    <text evidence="13">The sequence shown here is derived from an EMBL/GenBank/DDBJ whole genome shotgun (WGS) entry which is preliminary data.</text>
</comment>
<dbReference type="PANTHER" id="PTHR33478">
    <property type="entry name" value="EXTRACELLULAR METALLOPROTEINASE MEP"/>
    <property type="match status" value="1"/>
</dbReference>
<dbReference type="InterPro" id="IPR001842">
    <property type="entry name" value="Peptidase_M36"/>
</dbReference>
<name>A0AAD5U100_9FUNG</name>
<keyword evidence="5 11" id="KW-0479">Metal-binding</keyword>
<dbReference type="EMBL" id="JADGJW010000293">
    <property type="protein sequence ID" value="KAJ3220534.1"/>
    <property type="molecule type" value="Genomic_DNA"/>
</dbReference>
<keyword evidence="8 12" id="KW-0482">Metalloprotease</keyword>
<dbReference type="GO" id="GO:0008270">
    <property type="term" value="F:zinc ion binding"/>
    <property type="evidence" value="ECO:0007669"/>
    <property type="project" value="InterPro"/>
</dbReference>
<dbReference type="PANTHER" id="PTHR33478:SF1">
    <property type="entry name" value="EXTRACELLULAR METALLOPROTEINASE MEP"/>
    <property type="match status" value="1"/>
</dbReference>
<evidence type="ECO:0000256" key="6">
    <source>
        <dbReference type="ARBA" id="ARBA00022801"/>
    </source>
</evidence>
<accession>A0AAD5U100</accession>
<dbReference type="GO" id="GO:0006508">
    <property type="term" value="P:proteolysis"/>
    <property type="evidence" value="ECO:0007669"/>
    <property type="project" value="UniProtKB-KW"/>
</dbReference>
<evidence type="ECO:0000256" key="7">
    <source>
        <dbReference type="ARBA" id="ARBA00022833"/>
    </source>
</evidence>
<evidence type="ECO:0000313" key="13">
    <source>
        <dbReference type="EMBL" id="KAJ3220534.1"/>
    </source>
</evidence>
<feature type="binding site" evidence="11">
    <location>
        <position position="473"/>
    </location>
    <ligand>
        <name>Zn(2+)</name>
        <dbReference type="ChEBI" id="CHEBI:29105"/>
        <note>catalytic</note>
    </ligand>
</feature>
<comment type="cofactor">
    <cofactor evidence="11">
        <name>Zn(2+)</name>
        <dbReference type="ChEBI" id="CHEBI:29105"/>
    </cofactor>
    <text evidence="11">Binds 1 zinc ion per subunit.</text>
</comment>